<organism evidence="7 8">
    <name type="scientific">Capnocytophaga bilenii</name>
    <dbReference type="NCBI Taxonomy" id="2819369"/>
    <lineage>
        <taxon>Bacteria</taxon>
        <taxon>Pseudomonadati</taxon>
        <taxon>Bacteroidota</taxon>
        <taxon>Flavobacteriia</taxon>
        <taxon>Flavobacteriales</taxon>
        <taxon>Flavobacteriaceae</taxon>
        <taxon>Capnocytophaga</taxon>
    </lineage>
</organism>
<evidence type="ECO:0000256" key="2">
    <source>
        <dbReference type="ARBA" id="ARBA00022649"/>
    </source>
</evidence>
<keyword evidence="3" id="KW-0808">Transferase</keyword>
<dbReference type="Proteomes" id="UP000681610">
    <property type="component" value="Unassembled WGS sequence"/>
</dbReference>
<keyword evidence="8" id="KW-1185">Reference proteome</keyword>
<dbReference type="PROSITE" id="PS51186">
    <property type="entry name" value="GNAT"/>
    <property type="match status" value="1"/>
</dbReference>
<dbReference type="EMBL" id="JAGDYP010000001">
    <property type="protein sequence ID" value="MBO1883259.1"/>
    <property type="molecule type" value="Genomic_DNA"/>
</dbReference>
<keyword evidence="1" id="KW-0678">Repressor</keyword>
<dbReference type="InterPro" id="IPR000182">
    <property type="entry name" value="GNAT_dom"/>
</dbReference>
<keyword evidence="2" id="KW-1277">Toxin-antitoxin system</keyword>
<accession>A0ABS3PV90</accession>
<evidence type="ECO:0000259" key="6">
    <source>
        <dbReference type="PROSITE" id="PS51186"/>
    </source>
</evidence>
<evidence type="ECO:0000256" key="3">
    <source>
        <dbReference type="ARBA" id="ARBA00022679"/>
    </source>
</evidence>
<evidence type="ECO:0000256" key="5">
    <source>
        <dbReference type="ARBA" id="ARBA00049880"/>
    </source>
</evidence>
<evidence type="ECO:0000256" key="1">
    <source>
        <dbReference type="ARBA" id="ARBA00022491"/>
    </source>
</evidence>
<evidence type="ECO:0000313" key="7">
    <source>
        <dbReference type="EMBL" id="MBO1883259.1"/>
    </source>
</evidence>
<sequence>MEKNNAEDLTFLLLTEGHIIKPFDCEDEDLNDFLFNEAIPYKEQMLATTFILESSERTLGYYSVLSDGFRVEENLFLSKSQYKNFLKLVPHSKRHLKNIPAVKIGRLAIDKTYKGKGLGSIFINNIIKDCLELNTKQACRLLLVDAYKQALPFYEKIGFRFLTNKDELEDTRLMFLDLIKMTPIEE</sequence>
<dbReference type="InterPro" id="IPR016181">
    <property type="entry name" value="Acyl_CoA_acyltransferase"/>
</dbReference>
<comment type="catalytic activity">
    <reaction evidence="5">
        <text>glycyl-tRNA(Gly) + acetyl-CoA = N-acetylglycyl-tRNA(Gly) + CoA + H(+)</text>
        <dbReference type="Rhea" id="RHEA:81867"/>
        <dbReference type="Rhea" id="RHEA-COMP:9683"/>
        <dbReference type="Rhea" id="RHEA-COMP:19766"/>
        <dbReference type="ChEBI" id="CHEBI:15378"/>
        <dbReference type="ChEBI" id="CHEBI:57287"/>
        <dbReference type="ChEBI" id="CHEBI:57288"/>
        <dbReference type="ChEBI" id="CHEBI:78522"/>
        <dbReference type="ChEBI" id="CHEBI:232036"/>
    </reaction>
</comment>
<dbReference type="Gene3D" id="3.40.630.30">
    <property type="match status" value="1"/>
</dbReference>
<feature type="domain" description="N-acetyltransferase" evidence="6">
    <location>
        <begin position="9"/>
        <end position="183"/>
    </location>
</feature>
<dbReference type="SUPFAM" id="SSF55729">
    <property type="entry name" value="Acyl-CoA N-acyltransferases (Nat)"/>
    <property type="match status" value="1"/>
</dbReference>
<dbReference type="PANTHER" id="PTHR36449:SF1">
    <property type="entry name" value="ACETYLTRANSFERASE"/>
    <property type="match status" value="1"/>
</dbReference>
<protein>
    <submittedName>
        <fullName evidence="7">GNAT family N-acetyltransferase</fullName>
    </submittedName>
</protein>
<reference evidence="7 8" key="1">
    <citation type="submission" date="2021-03" db="EMBL/GenBank/DDBJ databases">
        <title>Isolation and description of Capnocytophaga bilenii sp. nov., a novel Capnocytophaga species, isolated from a gingivitis subject.</title>
        <authorList>
            <person name="Antezack A."/>
            <person name="Monnet-Corti V."/>
            <person name="La Scola B."/>
        </authorList>
    </citation>
    <scope>NUCLEOTIDE SEQUENCE [LARGE SCALE GENOMIC DNA]</scope>
    <source>
        <strain evidence="7 8">Marseille-Q4570</strain>
    </source>
</reference>
<comment type="caution">
    <text evidence="7">The sequence shown here is derived from an EMBL/GenBank/DDBJ whole genome shotgun (WGS) entry which is preliminary data.</text>
</comment>
<dbReference type="PANTHER" id="PTHR36449">
    <property type="entry name" value="ACETYLTRANSFERASE-RELATED"/>
    <property type="match status" value="1"/>
</dbReference>
<proteinExistence type="predicted"/>
<keyword evidence="4" id="KW-0012">Acyltransferase</keyword>
<dbReference type="Pfam" id="PF13673">
    <property type="entry name" value="Acetyltransf_10"/>
    <property type="match status" value="1"/>
</dbReference>
<gene>
    <name evidence="7" type="ORF">J4N46_02210</name>
</gene>
<evidence type="ECO:0000256" key="4">
    <source>
        <dbReference type="ARBA" id="ARBA00023315"/>
    </source>
</evidence>
<name>A0ABS3PV90_9FLAO</name>
<evidence type="ECO:0000313" key="8">
    <source>
        <dbReference type="Proteomes" id="UP000681610"/>
    </source>
</evidence>